<gene>
    <name evidence="1" type="ORF">BN9_048620</name>
</gene>
<evidence type="ECO:0000313" key="1">
    <source>
        <dbReference type="EMBL" id="CCI44078.1"/>
    </source>
</evidence>
<protein>
    <submittedName>
        <fullName evidence="1">Uncharacterized protein</fullName>
    </submittedName>
</protein>
<reference evidence="1 2" key="1">
    <citation type="submission" date="2012-05" db="EMBL/GenBank/DDBJ databases">
        <title>Recombination and specialization in a pathogen metapopulation.</title>
        <authorList>
            <person name="Gardiner A."/>
            <person name="Kemen E."/>
            <person name="Schultz-Larsen T."/>
            <person name="MacLean D."/>
            <person name="Van Oosterhout C."/>
            <person name="Jones J.D.G."/>
        </authorList>
    </citation>
    <scope>NUCLEOTIDE SEQUENCE [LARGE SCALE GENOMIC DNA]</scope>
    <source>
        <strain evidence="1 2">Ac Nc2</strain>
    </source>
</reference>
<keyword evidence="2" id="KW-1185">Reference proteome</keyword>
<accession>A0A024GBD6</accession>
<comment type="caution">
    <text evidence="1">The sequence shown here is derived from an EMBL/GenBank/DDBJ whole genome shotgun (WGS) entry which is preliminary data.</text>
</comment>
<dbReference type="AlphaFoldDB" id="A0A024GBD6"/>
<name>A0A024GBD6_9STRA</name>
<dbReference type="EMBL" id="CAIX01000061">
    <property type="protein sequence ID" value="CCI44078.1"/>
    <property type="molecule type" value="Genomic_DNA"/>
</dbReference>
<evidence type="ECO:0000313" key="2">
    <source>
        <dbReference type="Proteomes" id="UP000053237"/>
    </source>
</evidence>
<organism evidence="1 2">
    <name type="scientific">Albugo candida</name>
    <dbReference type="NCBI Taxonomy" id="65357"/>
    <lineage>
        <taxon>Eukaryota</taxon>
        <taxon>Sar</taxon>
        <taxon>Stramenopiles</taxon>
        <taxon>Oomycota</taxon>
        <taxon>Peronosporomycetes</taxon>
        <taxon>Albuginales</taxon>
        <taxon>Albuginaceae</taxon>
        <taxon>Albugo</taxon>
    </lineage>
</organism>
<sequence length="122" mass="14413">MIHLTYTVCNSILFDWPNYYEIPLQIDYHSLQYICLNKIYIFTKVDPLSLIFLFKKSSANPSNIEKRDTGCYSDSETRADNEVELKRIQKPVRYIGNTERSQGQQIDLTSSFFKNTRLSENW</sequence>
<dbReference type="Proteomes" id="UP000053237">
    <property type="component" value="Unassembled WGS sequence"/>
</dbReference>
<proteinExistence type="predicted"/>
<dbReference type="InParanoid" id="A0A024GBD6"/>